<dbReference type="Proteomes" id="UP000553632">
    <property type="component" value="Unassembled WGS sequence"/>
</dbReference>
<feature type="region of interest" description="Disordered" evidence="1">
    <location>
        <begin position="27"/>
        <end position="53"/>
    </location>
</feature>
<organism evidence="2 3">
    <name type="scientific">Perkinsus olseni</name>
    <name type="common">Perkinsus atlanticus</name>
    <dbReference type="NCBI Taxonomy" id="32597"/>
    <lineage>
        <taxon>Eukaryota</taxon>
        <taxon>Sar</taxon>
        <taxon>Alveolata</taxon>
        <taxon>Perkinsozoa</taxon>
        <taxon>Perkinsea</taxon>
        <taxon>Perkinsida</taxon>
        <taxon>Perkinsidae</taxon>
        <taxon>Perkinsus</taxon>
    </lineage>
</organism>
<evidence type="ECO:0000313" key="2">
    <source>
        <dbReference type="EMBL" id="KAF4678603.1"/>
    </source>
</evidence>
<feature type="compositionally biased region" description="Gly residues" evidence="1">
    <location>
        <begin position="152"/>
        <end position="161"/>
    </location>
</feature>
<sequence length="161" mass="16801">FRWASIDRVHPYEGVGYTQATLREVASKKADKPEMPMVVKKASVGKVPNRGGSLDCYSKAAFDKSIRQANLDLIRKYEKGGARKGKGKGKGHGKGSKGKGKGKGGDSRGNDNDNGGKGGWGKGKGKGYGKGTQAYSVASSSAGSCELNSIGYSGGKGRGYY</sequence>
<dbReference type="EMBL" id="JABANO010041455">
    <property type="protein sequence ID" value="KAF4678603.1"/>
    <property type="molecule type" value="Genomic_DNA"/>
</dbReference>
<dbReference type="AlphaFoldDB" id="A0A7J6N3Y7"/>
<feature type="non-terminal residue" evidence="2">
    <location>
        <position position="1"/>
    </location>
</feature>
<accession>A0A7J6N3Y7</accession>
<evidence type="ECO:0000256" key="1">
    <source>
        <dbReference type="SAM" id="MobiDB-lite"/>
    </source>
</evidence>
<protein>
    <submittedName>
        <fullName evidence="2">Uncharacterized protein</fullName>
    </submittedName>
</protein>
<feature type="compositionally biased region" description="Polar residues" evidence="1">
    <location>
        <begin position="133"/>
        <end position="151"/>
    </location>
</feature>
<comment type="caution">
    <text evidence="2">The sequence shown here is derived from an EMBL/GenBank/DDBJ whole genome shotgun (WGS) entry which is preliminary data.</text>
</comment>
<proteinExistence type="predicted"/>
<feature type="region of interest" description="Disordered" evidence="1">
    <location>
        <begin position="77"/>
        <end position="161"/>
    </location>
</feature>
<name>A0A7J6N3Y7_PEROL</name>
<evidence type="ECO:0000313" key="3">
    <source>
        <dbReference type="Proteomes" id="UP000553632"/>
    </source>
</evidence>
<feature type="compositionally biased region" description="Gly residues" evidence="1">
    <location>
        <begin position="115"/>
        <end position="130"/>
    </location>
</feature>
<gene>
    <name evidence="2" type="ORF">FOZ63_008323</name>
</gene>
<feature type="compositionally biased region" description="Basic residues" evidence="1">
    <location>
        <begin position="82"/>
        <end position="102"/>
    </location>
</feature>
<keyword evidence="3" id="KW-1185">Reference proteome</keyword>
<reference evidence="2 3" key="1">
    <citation type="submission" date="2020-04" db="EMBL/GenBank/DDBJ databases">
        <title>Perkinsus olseni comparative genomics.</title>
        <authorList>
            <person name="Bogema D.R."/>
        </authorList>
    </citation>
    <scope>NUCLEOTIDE SEQUENCE [LARGE SCALE GENOMIC DNA]</scope>
    <source>
        <strain evidence="2 3">ATCC PRA-207</strain>
    </source>
</reference>